<dbReference type="AlphaFoldDB" id="A0A853BZT4"/>
<dbReference type="Proteomes" id="UP000530424">
    <property type="component" value="Unassembled WGS sequence"/>
</dbReference>
<dbReference type="SUPFAM" id="SSF55729">
    <property type="entry name" value="Acyl-CoA N-acyltransferases (Nat)"/>
    <property type="match status" value="1"/>
</dbReference>
<keyword evidence="4" id="KW-1185">Reference proteome</keyword>
<dbReference type="PANTHER" id="PTHR41700:SF1">
    <property type="entry name" value="N-ACETYLTRANSFERASE DOMAIN-CONTAINING PROTEIN"/>
    <property type="match status" value="1"/>
</dbReference>
<comment type="caution">
    <text evidence="3">The sequence shown here is derived from an EMBL/GenBank/DDBJ whole genome shotgun (WGS) entry which is preliminary data.</text>
</comment>
<evidence type="ECO:0000313" key="4">
    <source>
        <dbReference type="Proteomes" id="UP000530424"/>
    </source>
</evidence>
<protein>
    <submittedName>
        <fullName evidence="3">Putative GNAT superfamily acetyltransferase</fullName>
    </submittedName>
</protein>
<name>A0A853BZT4_9ACTN</name>
<dbReference type="InterPro" id="IPR016181">
    <property type="entry name" value="Acyl_CoA_acyltransferase"/>
</dbReference>
<dbReference type="Gene3D" id="3.40.630.30">
    <property type="match status" value="1"/>
</dbReference>
<dbReference type="InterPro" id="IPR038740">
    <property type="entry name" value="BioF2-like_GNAT_dom"/>
</dbReference>
<dbReference type="RefSeq" id="WP_179666268.1">
    <property type="nucleotide sequence ID" value="NZ_JACCFP010000001.1"/>
</dbReference>
<dbReference type="PROSITE" id="PS51186">
    <property type="entry name" value="GNAT"/>
    <property type="match status" value="1"/>
</dbReference>
<feature type="compositionally biased region" description="Basic and acidic residues" evidence="1">
    <location>
        <begin position="13"/>
        <end position="23"/>
    </location>
</feature>
<evidence type="ECO:0000313" key="3">
    <source>
        <dbReference type="EMBL" id="NYI99642.1"/>
    </source>
</evidence>
<proteinExistence type="predicted"/>
<accession>A0A853BZT4</accession>
<evidence type="ECO:0000259" key="2">
    <source>
        <dbReference type="PROSITE" id="PS51186"/>
    </source>
</evidence>
<sequence>MSPTETGSSHVPRAADDAARREHARTTWLRAQEQAGVSVRPLETIDELRQLEELFTEIWGPRRGDSMISREVLRALSSSGNYVVGAYLGDAIVGGCVGFAARSDVPSLHSHIAGVRGAAQGRNVGFTMKLHQRDWAMRSGFRRIEWTFDPLVRRNAYFNVAKLGGRPVRYLPDFYGPMDDGINADTASDRVLLRWEIYEDPPGGSGSPARQLLAIGQDDEPEWIEGDRAGVRAEGAVTRYAIQVPDDIERIRRSAPDLADRWRRALRKALGGLLDDGAEVATFSTVEGYVVDAVR</sequence>
<feature type="region of interest" description="Disordered" evidence="1">
    <location>
        <begin position="1"/>
        <end position="23"/>
    </location>
</feature>
<organism evidence="3 4">
    <name type="scientific">Nocardioides thalensis</name>
    <dbReference type="NCBI Taxonomy" id="1914755"/>
    <lineage>
        <taxon>Bacteria</taxon>
        <taxon>Bacillati</taxon>
        <taxon>Actinomycetota</taxon>
        <taxon>Actinomycetes</taxon>
        <taxon>Propionibacteriales</taxon>
        <taxon>Nocardioidaceae</taxon>
        <taxon>Nocardioides</taxon>
    </lineage>
</organism>
<evidence type="ECO:0000256" key="1">
    <source>
        <dbReference type="SAM" id="MobiDB-lite"/>
    </source>
</evidence>
<dbReference type="EMBL" id="JACCFP010000001">
    <property type="protein sequence ID" value="NYI99642.1"/>
    <property type="molecule type" value="Genomic_DNA"/>
</dbReference>
<gene>
    <name evidence="3" type="ORF">HNR19_000341</name>
</gene>
<reference evidence="3 4" key="1">
    <citation type="submission" date="2020-07" db="EMBL/GenBank/DDBJ databases">
        <title>Sequencing the genomes of 1000 actinobacteria strains.</title>
        <authorList>
            <person name="Klenk H.-P."/>
        </authorList>
    </citation>
    <scope>NUCLEOTIDE SEQUENCE [LARGE SCALE GENOMIC DNA]</scope>
    <source>
        <strain evidence="3 4">DSM 103833</strain>
    </source>
</reference>
<dbReference type="Pfam" id="PF13480">
    <property type="entry name" value="Acetyltransf_6"/>
    <property type="match status" value="1"/>
</dbReference>
<feature type="domain" description="N-acetyltransferase" evidence="2">
    <location>
        <begin position="37"/>
        <end position="183"/>
    </location>
</feature>
<keyword evidence="3" id="KW-0808">Transferase</keyword>
<dbReference type="InterPro" id="IPR038764">
    <property type="entry name" value="GNAT_N_AcTrfase_prd"/>
</dbReference>
<dbReference type="InterPro" id="IPR000182">
    <property type="entry name" value="GNAT_dom"/>
</dbReference>
<dbReference type="GO" id="GO:0016747">
    <property type="term" value="F:acyltransferase activity, transferring groups other than amino-acyl groups"/>
    <property type="evidence" value="ECO:0007669"/>
    <property type="project" value="InterPro"/>
</dbReference>
<dbReference type="PANTHER" id="PTHR41700">
    <property type="entry name" value="GCN5-RELATED N-ACETYLTRANSFERASE"/>
    <property type="match status" value="1"/>
</dbReference>